<protein>
    <submittedName>
        <fullName evidence="2 3">Uncharacterized protein</fullName>
    </submittedName>
</protein>
<dbReference type="EMBL" id="KE525299">
    <property type="protein sequence ID" value="KFB45212.1"/>
    <property type="molecule type" value="Genomic_DNA"/>
</dbReference>
<name>A0A084W4R8_ANOSI</name>
<evidence type="ECO:0000313" key="2">
    <source>
        <dbReference type="EMBL" id="KFB45212.1"/>
    </source>
</evidence>
<reference evidence="2 4" key="1">
    <citation type="journal article" date="2014" name="BMC Genomics">
        <title>Genome sequence of Anopheles sinensis provides insight into genetics basis of mosquito competence for malaria parasites.</title>
        <authorList>
            <person name="Zhou D."/>
            <person name="Zhang D."/>
            <person name="Ding G."/>
            <person name="Shi L."/>
            <person name="Hou Q."/>
            <person name="Ye Y."/>
            <person name="Xu Y."/>
            <person name="Zhou H."/>
            <person name="Xiong C."/>
            <person name="Li S."/>
            <person name="Yu J."/>
            <person name="Hong S."/>
            <person name="Yu X."/>
            <person name="Zou P."/>
            <person name="Chen C."/>
            <person name="Chang X."/>
            <person name="Wang W."/>
            <person name="Lv Y."/>
            <person name="Sun Y."/>
            <person name="Ma L."/>
            <person name="Shen B."/>
            <person name="Zhu C."/>
        </authorList>
    </citation>
    <scope>NUCLEOTIDE SEQUENCE [LARGE SCALE GENOMIC DNA]</scope>
</reference>
<reference evidence="3" key="2">
    <citation type="submission" date="2020-05" db="UniProtKB">
        <authorList>
            <consortium name="EnsemblMetazoa"/>
        </authorList>
    </citation>
    <scope>IDENTIFICATION</scope>
</reference>
<dbReference type="EMBL" id="ATLV01020374">
    <property type="status" value="NOT_ANNOTATED_CDS"/>
    <property type="molecule type" value="Genomic_DNA"/>
</dbReference>
<proteinExistence type="predicted"/>
<feature type="region of interest" description="Disordered" evidence="1">
    <location>
        <begin position="1"/>
        <end position="70"/>
    </location>
</feature>
<dbReference type="AlphaFoldDB" id="A0A084W4R8"/>
<dbReference type="VEuPathDB" id="VectorBase:ASIC013178"/>
<sequence length="70" mass="8033">MQGGEEKQRKAEAIYTSVRPPKANEQPEPKLGKSPHNPASSRPTLLSLWWVKDHQSARKRRKFGGRGRRQ</sequence>
<feature type="compositionally biased region" description="Basic and acidic residues" evidence="1">
    <location>
        <begin position="1"/>
        <end position="12"/>
    </location>
</feature>
<organism evidence="2">
    <name type="scientific">Anopheles sinensis</name>
    <name type="common">Mosquito</name>
    <dbReference type="NCBI Taxonomy" id="74873"/>
    <lineage>
        <taxon>Eukaryota</taxon>
        <taxon>Metazoa</taxon>
        <taxon>Ecdysozoa</taxon>
        <taxon>Arthropoda</taxon>
        <taxon>Hexapoda</taxon>
        <taxon>Insecta</taxon>
        <taxon>Pterygota</taxon>
        <taxon>Neoptera</taxon>
        <taxon>Endopterygota</taxon>
        <taxon>Diptera</taxon>
        <taxon>Nematocera</taxon>
        <taxon>Culicoidea</taxon>
        <taxon>Culicidae</taxon>
        <taxon>Anophelinae</taxon>
        <taxon>Anopheles</taxon>
    </lineage>
</organism>
<evidence type="ECO:0000313" key="3">
    <source>
        <dbReference type="EnsemblMetazoa" id="ASIC013178-PA"/>
    </source>
</evidence>
<keyword evidence="4" id="KW-1185">Reference proteome</keyword>
<dbReference type="EnsemblMetazoa" id="ASIC013178-RA">
    <property type="protein sequence ID" value="ASIC013178-PA"/>
    <property type="gene ID" value="ASIC013178"/>
</dbReference>
<feature type="compositionally biased region" description="Basic residues" evidence="1">
    <location>
        <begin position="57"/>
        <end position="70"/>
    </location>
</feature>
<evidence type="ECO:0000256" key="1">
    <source>
        <dbReference type="SAM" id="MobiDB-lite"/>
    </source>
</evidence>
<evidence type="ECO:0000313" key="4">
    <source>
        <dbReference type="Proteomes" id="UP000030765"/>
    </source>
</evidence>
<gene>
    <name evidence="2" type="ORF">ZHAS_00013178</name>
</gene>
<dbReference type="Proteomes" id="UP000030765">
    <property type="component" value="Unassembled WGS sequence"/>
</dbReference>
<accession>A0A084W4R8</accession>